<name>A0A014R190_9HYPO</name>
<accession>A0A014R190</accession>
<comment type="function">
    <text evidence="9">Exoribonuclease involved in ribosome biosynthesis. Involved in the processing of ITS1, the internal transcribed spacer localized between the 18S and 5.8S rRNAs.</text>
</comment>
<dbReference type="GO" id="GO:0003676">
    <property type="term" value="F:nucleic acid binding"/>
    <property type="evidence" value="ECO:0007669"/>
    <property type="project" value="InterPro"/>
</dbReference>
<dbReference type="OrthoDB" id="8191639at2759"/>
<dbReference type="Pfam" id="PF00929">
    <property type="entry name" value="RNase_T"/>
    <property type="match status" value="1"/>
</dbReference>
<feature type="region of interest" description="Disordered" evidence="10">
    <location>
        <begin position="294"/>
        <end position="319"/>
    </location>
</feature>
<evidence type="ECO:0000256" key="6">
    <source>
        <dbReference type="ARBA" id="ARBA00022801"/>
    </source>
</evidence>
<dbReference type="InterPro" id="IPR036397">
    <property type="entry name" value="RNaseH_sf"/>
</dbReference>
<dbReference type="GO" id="GO:0005634">
    <property type="term" value="C:nucleus"/>
    <property type="evidence" value="ECO:0007669"/>
    <property type="project" value="UniProtKB-SubCell"/>
</dbReference>
<evidence type="ECO:0000256" key="4">
    <source>
        <dbReference type="ARBA" id="ARBA00022552"/>
    </source>
</evidence>
<dbReference type="GO" id="GO:0000027">
    <property type="term" value="P:ribosomal large subunit assembly"/>
    <property type="evidence" value="ECO:0007669"/>
    <property type="project" value="TreeGrafter"/>
</dbReference>
<dbReference type="CDD" id="cd06144">
    <property type="entry name" value="REX4_like"/>
    <property type="match status" value="1"/>
</dbReference>
<keyword evidence="4" id="KW-0698">rRNA processing</keyword>
<dbReference type="InterPro" id="IPR012337">
    <property type="entry name" value="RNaseH-like_sf"/>
</dbReference>
<evidence type="ECO:0000256" key="9">
    <source>
        <dbReference type="ARBA" id="ARBA00025599"/>
    </source>
</evidence>
<keyword evidence="7 12" id="KW-0269">Exonuclease</keyword>
<dbReference type="InterPro" id="IPR047021">
    <property type="entry name" value="REXO1/3/4-like"/>
</dbReference>
<dbReference type="Proteomes" id="UP000030151">
    <property type="component" value="Unassembled WGS sequence"/>
</dbReference>
<comment type="subcellular location">
    <subcellularLocation>
        <location evidence="1">Nucleus</location>
    </subcellularLocation>
</comment>
<evidence type="ECO:0000256" key="8">
    <source>
        <dbReference type="ARBA" id="ARBA00023242"/>
    </source>
</evidence>
<evidence type="ECO:0000259" key="11">
    <source>
        <dbReference type="SMART" id="SM00479"/>
    </source>
</evidence>
<comment type="caution">
    <text evidence="12">The sequence shown here is derived from an EMBL/GenBank/DDBJ whole genome shotgun (WGS) entry which is preliminary data.</text>
</comment>
<evidence type="ECO:0000256" key="1">
    <source>
        <dbReference type="ARBA" id="ARBA00004123"/>
    </source>
</evidence>
<dbReference type="HOGENOM" id="CLU_022453_2_1_1"/>
<keyword evidence="5" id="KW-0540">Nuclease</keyword>
<evidence type="ECO:0000256" key="2">
    <source>
        <dbReference type="ARBA" id="ARBA00010489"/>
    </source>
</evidence>
<dbReference type="AlphaFoldDB" id="A0A014R190"/>
<keyword evidence="8" id="KW-0539">Nucleus</keyword>
<dbReference type="InterPro" id="IPR013520">
    <property type="entry name" value="Ribonucl_H"/>
</dbReference>
<evidence type="ECO:0000256" key="7">
    <source>
        <dbReference type="ARBA" id="ARBA00022839"/>
    </source>
</evidence>
<dbReference type="Gene3D" id="3.30.420.10">
    <property type="entry name" value="Ribonuclease H-like superfamily/Ribonuclease H"/>
    <property type="match status" value="1"/>
</dbReference>
<dbReference type="GO" id="GO:0008408">
    <property type="term" value="F:3'-5' exonuclease activity"/>
    <property type="evidence" value="ECO:0007669"/>
    <property type="project" value="InterPro"/>
</dbReference>
<organism evidence="12 13">
    <name type="scientific">Metarhizium robertsii</name>
    <dbReference type="NCBI Taxonomy" id="568076"/>
    <lineage>
        <taxon>Eukaryota</taxon>
        <taxon>Fungi</taxon>
        <taxon>Dikarya</taxon>
        <taxon>Ascomycota</taxon>
        <taxon>Pezizomycotina</taxon>
        <taxon>Sordariomycetes</taxon>
        <taxon>Hypocreomycetidae</taxon>
        <taxon>Hypocreales</taxon>
        <taxon>Clavicipitaceae</taxon>
        <taxon>Metarhizium</taxon>
    </lineage>
</organism>
<proteinExistence type="inferred from homology"/>
<dbReference type="GO" id="GO:0006364">
    <property type="term" value="P:rRNA processing"/>
    <property type="evidence" value="ECO:0007669"/>
    <property type="project" value="UniProtKB-KW"/>
</dbReference>
<reference evidence="12 13" key="1">
    <citation type="submission" date="2014-02" db="EMBL/GenBank/DDBJ databases">
        <title>The genome sequence of the entomopathogenic fungus Metarhizium robertsii ARSEF 2575.</title>
        <authorList>
            <person name="Giuliano Garisto Donzelli B."/>
            <person name="Roe B.A."/>
            <person name="Macmil S.L."/>
            <person name="Krasnoff S.B."/>
            <person name="Gibson D.M."/>
        </authorList>
    </citation>
    <scope>NUCLEOTIDE SEQUENCE [LARGE SCALE GENOMIC DNA]</scope>
    <source>
        <strain evidence="12 13">ARSEF 2575</strain>
    </source>
</reference>
<feature type="domain" description="Exonuclease" evidence="11">
    <location>
        <begin position="133"/>
        <end position="294"/>
    </location>
</feature>
<dbReference type="SUPFAM" id="SSF53098">
    <property type="entry name" value="Ribonuclease H-like"/>
    <property type="match status" value="1"/>
</dbReference>
<keyword evidence="6" id="KW-0378">Hydrolase</keyword>
<evidence type="ECO:0000256" key="3">
    <source>
        <dbReference type="ARBA" id="ARBA00016937"/>
    </source>
</evidence>
<evidence type="ECO:0000313" key="13">
    <source>
        <dbReference type="Proteomes" id="UP000030151"/>
    </source>
</evidence>
<sequence>MAELSSNWKKLQARLNPGKQTQRPSLKRNAEDETSSTSKLPKFSAKVSPRPTQSLNTKVKRIANMGGVHSSGVGDESNTGQSPSIGLWATDRGVSSEALADAYGLGIKESSVPVASYNDRVNHGRSCNVDVGKYVGLDCEMVGVGQGGHESALARISLVDFHGRQIYDSYVKPRERVTDWRTAVSGVSQREMRFAREFEEVQREVYDIIEGRILVGHDIKHDLDALKLSHPPRDIRDTAKHHAFKKYGHGRKPSLRVLARELLATEIQEGPHSSTEDARVTMLIFRKYKPSFDTEHANRYQQRTPPTTTRKSKKHRRKQ</sequence>
<dbReference type="InterPro" id="IPR037431">
    <property type="entry name" value="REX4_DEDDh_dom"/>
</dbReference>
<dbReference type="SMART" id="SM00479">
    <property type="entry name" value="EXOIII"/>
    <property type="match status" value="1"/>
</dbReference>
<comment type="similarity">
    <text evidence="2">Belongs to the REXO4 family.</text>
</comment>
<dbReference type="PANTHER" id="PTHR12801">
    <property type="entry name" value="RNA EXONUCLEASE REXO1 / RECO3 FAMILY MEMBER-RELATED"/>
    <property type="match status" value="1"/>
</dbReference>
<dbReference type="eggNOG" id="KOG2249">
    <property type="taxonomic scope" value="Eukaryota"/>
</dbReference>
<evidence type="ECO:0000256" key="5">
    <source>
        <dbReference type="ARBA" id="ARBA00022722"/>
    </source>
</evidence>
<feature type="compositionally biased region" description="Basic residues" evidence="10">
    <location>
        <begin position="310"/>
        <end position="319"/>
    </location>
</feature>
<gene>
    <name evidence="12" type="ORF">X797_005424</name>
</gene>
<dbReference type="EMBL" id="JELW01000008">
    <property type="protein sequence ID" value="EXV01328.1"/>
    <property type="molecule type" value="Genomic_DNA"/>
</dbReference>
<evidence type="ECO:0000313" key="12">
    <source>
        <dbReference type="EMBL" id="EXV01328.1"/>
    </source>
</evidence>
<feature type="region of interest" description="Disordered" evidence="10">
    <location>
        <begin position="1"/>
        <end position="55"/>
    </location>
</feature>
<evidence type="ECO:0000256" key="10">
    <source>
        <dbReference type="SAM" id="MobiDB-lite"/>
    </source>
</evidence>
<protein>
    <recommendedName>
        <fullName evidence="3">RNA exonuclease 4</fullName>
    </recommendedName>
</protein>
<dbReference type="PANTHER" id="PTHR12801:SF45">
    <property type="entry name" value="RNA EXONUCLEASE 4"/>
    <property type="match status" value="1"/>
</dbReference>
<dbReference type="FunFam" id="3.30.420.10:FF:000007">
    <property type="entry name" value="Interferon-stimulated exonuclease gene 20"/>
    <property type="match status" value="1"/>
</dbReference>